<keyword evidence="3" id="KW-1185">Reference proteome</keyword>
<evidence type="ECO:0000313" key="2">
    <source>
        <dbReference type="EMBL" id="KAH9297054.1"/>
    </source>
</evidence>
<dbReference type="AlphaFoldDB" id="A0AA38F913"/>
<name>A0AA38F913_TAXCH</name>
<keyword evidence="1" id="KW-0175">Coiled coil</keyword>
<feature type="coiled-coil region" evidence="1">
    <location>
        <begin position="66"/>
        <end position="102"/>
    </location>
</feature>
<dbReference type="EMBL" id="JAHRHJ020000010">
    <property type="protein sequence ID" value="KAH9297054.1"/>
    <property type="molecule type" value="Genomic_DNA"/>
</dbReference>
<feature type="non-terminal residue" evidence="2">
    <location>
        <position position="1"/>
    </location>
</feature>
<feature type="non-terminal residue" evidence="2">
    <location>
        <position position="102"/>
    </location>
</feature>
<protein>
    <submittedName>
        <fullName evidence="2">Uncharacterized protein</fullName>
    </submittedName>
</protein>
<evidence type="ECO:0000256" key="1">
    <source>
        <dbReference type="SAM" id="Coils"/>
    </source>
</evidence>
<dbReference type="Proteomes" id="UP000824469">
    <property type="component" value="Unassembled WGS sequence"/>
</dbReference>
<comment type="caution">
    <text evidence="2">The sequence shown here is derived from an EMBL/GenBank/DDBJ whole genome shotgun (WGS) entry which is preliminary data.</text>
</comment>
<organism evidence="2 3">
    <name type="scientific">Taxus chinensis</name>
    <name type="common">Chinese yew</name>
    <name type="synonym">Taxus wallichiana var. chinensis</name>
    <dbReference type="NCBI Taxonomy" id="29808"/>
    <lineage>
        <taxon>Eukaryota</taxon>
        <taxon>Viridiplantae</taxon>
        <taxon>Streptophyta</taxon>
        <taxon>Embryophyta</taxon>
        <taxon>Tracheophyta</taxon>
        <taxon>Spermatophyta</taxon>
        <taxon>Pinopsida</taxon>
        <taxon>Pinidae</taxon>
        <taxon>Conifers II</taxon>
        <taxon>Cupressales</taxon>
        <taxon>Taxaceae</taxon>
        <taxon>Taxus</taxon>
    </lineage>
</organism>
<reference evidence="2 3" key="1">
    <citation type="journal article" date="2021" name="Nat. Plants">
        <title>The Taxus genome provides insights into paclitaxel biosynthesis.</title>
        <authorList>
            <person name="Xiong X."/>
            <person name="Gou J."/>
            <person name="Liao Q."/>
            <person name="Li Y."/>
            <person name="Zhou Q."/>
            <person name="Bi G."/>
            <person name="Li C."/>
            <person name="Du R."/>
            <person name="Wang X."/>
            <person name="Sun T."/>
            <person name="Guo L."/>
            <person name="Liang H."/>
            <person name="Lu P."/>
            <person name="Wu Y."/>
            <person name="Zhang Z."/>
            <person name="Ro D.K."/>
            <person name="Shang Y."/>
            <person name="Huang S."/>
            <person name="Yan J."/>
        </authorList>
    </citation>
    <scope>NUCLEOTIDE SEQUENCE [LARGE SCALE GENOMIC DNA]</scope>
    <source>
        <strain evidence="2">Ta-2019</strain>
    </source>
</reference>
<evidence type="ECO:0000313" key="3">
    <source>
        <dbReference type="Proteomes" id="UP000824469"/>
    </source>
</evidence>
<sequence length="102" mass="12028">GDTQWMPWVTCNLGFESIMVITRVDATVTKEIPRQKNLVLREEVVHGKYPDPVHQKEVYQDTIDIIQSLQGEIKCLKDHSRREEQRRKVKVLRDDLDEVKEV</sequence>
<accession>A0AA38F913</accession>
<gene>
    <name evidence="2" type="ORF">KI387_028736</name>
</gene>
<proteinExistence type="predicted"/>